<dbReference type="PANTHER" id="PTHR30055:SF235">
    <property type="entry name" value="TRANSCRIPTIONAL REGULATORY PROTEIN"/>
    <property type="match status" value="1"/>
</dbReference>
<dbReference type="Pfam" id="PF00440">
    <property type="entry name" value="TetR_N"/>
    <property type="match status" value="1"/>
</dbReference>
<evidence type="ECO:0000313" key="4">
    <source>
        <dbReference type="EMBL" id="SNC63963.1"/>
    </source>
</evidence>
<evidence type="ECO:0000256" key="2">
    <source>
        <dbReference type="PROSITE-ProRule" id="PRU00335"/>
    </source>
</evidence>
<dbReference type="InterPro" id="IPR009057">
    <property type="entry name" value="Homeodomain-like_sf"/>
</dbReference>
<dbReference type="OrthoDB" id="3403733at2"/>
<dbReference type="Proteomes" id="UP000198122">
    <property type="component" value="Unassembled WGS sequence"/>
</dbReference>
<evidence type="ECO:0000313" key="5">
    <source>
        <dbReference type="Proteomes" id="UP000198122"/>
    </source>
</evidence>
<feature type="DNA-binding region" description="H-T-H motif" evidence="2">
    <location>
        <begin position="36"/>
        <end position="55"/>
    </location>
</feature>
<reference evidence="4 5" key="1">
    <citation type="submission" date="2017-06" db="EMBL/GenBank/DDBJ databases">
        <authorList>
            <person name="Kim H.J."/>
            <person name="Triplett B.A."/>
        </authorList>
    </citation>
    <scope>NUCLEOTIDE SEQUENCE [LARGE SCALE GENOMIC DNA]</scope>
    <source>
        <strain evidence="4 5">DSM 22179</strain>
    </source>
</reference>
<dbReference type="InterPro" id="IPR001647">
    <property type="entry name" value="HTH_TetR"/>
</dbReference>
<evidence type="ECO:0000259" key="3">
    <source>
        <dbReference type="PROSITE" id="PS50977"/>
    </source>
</evidence>
<dbReference type="EMBL" id="FYEZ01000001">
    <property type="protein sequence ID" value="SNC63963.1"/>
    <property type="molecule type" value="Genomic_DNA"/>
</dbReference>
<proteinExistence type="predicted"/>
<dbReference type="AlphaFoldDB" id="A0A212TD67"/>
<dbReference type="InterPro" id="IPR036271">
    <property type="entry name" value="Tet_transcr_reg_TetR-rel_C_sf"/>
</dbReference>
<keyword evidence="1 2" id="KW-0238">DNA-binding</keyword>
<dbReference type="Gene3D" id="1.10.357.10">
    <property type="entry name" value="Tetracycline Repressor, domain 2"/>
    <property type="match status" value="1"/>
</dbReference>
<dbReference type="GO" id="GO:0000976">
    <property type="term" value="F:transcription cis-regulatory region binding"/>
    <property type="evidence" value="ECO:0007669"/>
    <property type="project" value="TreeGrafter"/>
</dbReference>
<dbReference type="InterPro" id="IPR050109">
    <property type="entry name" value="HTH-type_TetR-like_transc_reg"/>
</dbReference>
<dbReference type="SUPFAM" id="SSF46689">
    <property type="entry name" value="Homeodomain-like"/>
    <property type="match status" value="1"/>
</dbReference>
<dbReference type="RefSeq" id="WP_088817923.1">
    <property type="nucleotide sequence ID" value="NZ_FYEZ01000001.1"/>
</dbReference>
<dbReference type="PRINTS" id="PR00455">
    <property type="entry name" value="HTHTETR"/>
</dbReference>
<sequence>MIPVRRGPRPKGSNTRSDIQNAAVGLFAENGYGKVSLRMVARTAGVDPTLVSYYFGTKENLFRECLRPEFDDLAWSGVVDSMHPATLGAELTAAFVDWLGGGDTTPQMMGLLSAAVACPEERSFINDLLLERLLLPVARRWSPDEPELRAALSVAVLIGVVTSERTLHFGPLREAPDERLVAACAPLLQLLLLGDLPPVPVVADEPVAAEPVPRP</sequence>
<dbReference type="PROSITE" id="PS50977">
    <property type="entry name" value="HTH_TETR_2"/>
    <property type="match status" value="1"/>
</dbReference>
<dbReference type="Pfam" id="PF17920">
    <property type="entry name" value="TetR_C_16"/>
    <property type="match status" value="1"/>
</dbReference>
<keyword evidence="5" id="KW-1185">Reference proteome</keyword>
<protein>
    <submittedName>
        <fullName evidence="4">Transcriptional regulator, TetR family</fullName>
    </submittedName>
</protein>
<dbReference type="SUPFAM" id="SSF48498">
    <property type="entry name" value="Tetracyclin repressor-like, C-terminal domain"/>
    <property type="match status" value="1"/>
</dbReference>
<evidence type="ECO:0000256" key="1">
    <source>
        <dbReference type="ARBA" id="ARBA00023125"/>
    </source>
</evidence>
<dbReference type="GO" id="GO:0003700">
    <property type="term" value="F:DNA-binding transcription factor activity"/>
    <property type="evidence" value="ECO:0007669"/>
    <property type="project" value="TreeGrafter"/>
</dbReference>
<gene>
    <name evidence="4" type="ORF">SAMN05445756_1014</name>
</gene>
<feature type="domain" description="HTH tetR-type" evidence="3">
    <location>
        <begin position="13"/>
        <end position="73"/>
    </location>
</feature>
<dbReference type="InterPro" id="IPR041678">
    <property type="entry name" value="TetR_C_16"/>
</dbReference>
<accession>A0A212TD67</accession>
<organism evidence="4 5">
    <name type="scientific">Kytococcus aerolatus</name>
    <dbReference type="NCBI Taxonomy" id="592308"/>
    <lineage>
        <taxon>Bacteria</taxon>
        <taxon>Bacillati</taxon>
        <taxon>Actinomycetota</taxon>
        <taxon>Actinomycetes</taxon>
        <taxon>Micrococcales</taxon>
        <taxon>Kytococcaceae</taxon>
        <taxon>Kytococcus</taxon>
    </lineage>
</organism>
<dbReference type="Gene3D" id="1.10.10.60">
    <property type="entry name" value="Homeodomain-like"/>
    <property type="match status" value="1"/>
</dbReference>
<name>A0A212TD67_9MICO</name>
<dbReference type="PANTHER" id="PTHR30055">
    <property type="entry name" value="HTH-TYPE TRANSCRIPTIONAL REGULATOR RUTR"/>
    <property type="match status" value="1"/>
</dbReference>